<evidence type="ECO:0000256" key="1">
    <source>
        <dbReference type="ARBA" id="ARBA00006763"/>
    </source>
</evidence>
<evidence type="ECO:0000313" key="3">
    <source>
        <dbReference type="EMBL" id="RNB92328.1"/>
    </source>
</evidence>
<proteinExistence type="inferred from homology"/>
<dbReference type="NCBIfam" id="TIGR00730">
    <property type="entry name" value="Rossman fold protein, TIGR00730 family"/>
    <property type="match status" value="1"/>
</dbReference>
<protein>
    <recommendedName>
        <fullName evidence="2">Cytokinin riboside 5'-monophosphate phosphoribohydrolase</fullName>
        <ecNumber evidence="2">3.2.2.n1</ecNumber>
    </recommendedName>
</protein>
<dbReference type="Gene3D" id="3.40.50.450">
    <property type="match status" value="1"/>
</dbReference>
<dbReference type="FunFam" id="3.40.50.450:FF:000012">
    <property type="entry name" value="LOG family protein YvdD"/>
    <property type="match status" value="1"/>
</dbReference>
<gene>
    <name evidence="3" type="ORF">EDM56_01100</name>
</gene>
<dbReference type="GO" id="GO:0016799">
    <property type="term" value="F:hydrolase activity, hydrolyzing N-glycosyl compounds"/>
    <property type="evidence" value="ECO:0007669"/>
    <property type="project" value="TreeGrafter"/>
</dbReference>
<dbReference type="AlphaFoldDB" id="A0A3M8DW45"/>
<dbReference type="RefSeq" id="WP_122916034.1">
    <property type="nucleotide sequence ID" value="NZ_RHHQ01000003.1"/>
</dbReference>
<organism evidence="3 4">
    <name type="scientific">Brevibacillus fluminis</name>
    <dbReference type="NCBI Taxonomy" id="511487"/>
    <lineage>
        <taxon>Bacteria</taxon>
        <taxon>Bacillati</taxon>
        <taxon>Bacillota</taxon>
        <taxon>Bacilli</taxon>
        <taxon>Bacillales</taxon>
        <taxon>Paenibacillaceae</taxon>
        <taxon>Brevibacillus</taxon>
    </lineage>
</organism>
<keyword evidence="4" id="KW-1185">Reference proteome</keyword>
<evidence type="ECO:0000313" key="4">
    <source>
        <dbReference type="Proteomes" id="UP000271031"/>
    </source>
</evidence>
<dbReference type="InterPro" id="IPR031100">
    <property type="entry name" value="LOG_fam"/>
</dbReference>
<comment type="caution">
    <text evidence="3">The sequence shown here is derived from an EMBL/GenBank/DDBJ whole genome shotgun (WGS) entry which is preliminary data.</text>
</comment>
<dbReference type="InterPro" id="IPR005269">
    <property type="entry name" value="LOG"/>
</dbReference>
<dbReference type="SUPFAM" id="SSF102405">
    <property type="entry name" value="MCP/YpsA-like"/>
    <property type="match status" value="1"/>
</dbReference>
<dbReference type="EMBL" id="RHHQ01000003">
    <property type="protein sequence ID" value="RNB92328.1"/>
    <property type="molecule type" value="Genomic_DNA"/>
</dbReference>
<evidence type="ECO:0000256" key="2">
    <source>
        <dbReference type="RuleBase" id="RU363015"/>
    </source>
</evidence>
<comment type="similarity">
    <text evidence="1 2">Belongs to the LOG family.</text>
</comment>
<reference evidence="3 4" key="1">
    <citation type="submission" date="2018-10" db="EMBL/GenBank/DDBJ databases">
        <title>Phylogenomics of Brevibacillus.</title>
        <authorList>
            <person name="Dunlap C."/>
        </authorList>
    </citation>
    <scope>NUCLEOTIDE SEQUENCE [LARGE SCALE GENOMIC DNA]</scope>
    <source>
        <strain evidence="3 4">JCM 15716</strain>
    </source>
</reference>
<accession>A0A3M8DW45</accession>
<dbReference type="EC" id="3.2.2.n1" evidence="2"/>
<dbReference type="Proteomes" id="UP000271031">
    <property type="component" value="Unassembled WGS sequence"/>
</dbReference>
<dbReference type="GO" id="GO:0009691">
    <property type="term" value="P:cytokinin biosynthetic process"/>
    <property type="evidence" value="ECO:0007669"/>
    <property type="project" value="UniProtKB-UniRule"/>
</dbReference>
<name>A0A3M8DW45_9BACL</name>
<keyword evidence="2" id="KW-0378">Hydrolase</keyword>
<dbReference type="PANTHER" id="PTHR31223">
    <property type="entry name" value="LOG FAMILY PROTEIN YJL055W"/>
    <property type="match status" value="1"/>
</dbReference>
<dbReference type="Pfam" id="PF03641">
    <property type="entry name" value="Lysine_decarbox"/>
    <property type="match status" value="1"/>
</dbReference>
<sequence>MKRVCVYAGSNLGAHPDYVHHAKELGRALVNNGLELVYGGSRVGLMGELANQVLELGGSVTGVMPTGLFRGEVVHTGLTQLIEVKDMHERKSTMSRLADAYIALPGGFGTFEELFEMICWAQIGIHQKPIGIFNIAGYYTPLLQMIDHSIAAGFVKEEHKQLVLSASDSESLIQLLQSYVTPVFGNKWNQLS</sequence>
<dbReference type="GO" id="GO:0005829">
    <property type="term" value="C:cytosol"/>
    <property type="evidence" value="ECO:0007669"/>
    <property type="project" value="TreeGrafter"/>
</dbReference>
<dbReference type="PANTHER" id="PTHR31223:SF70">
    <property type="entry name" value="LOG FAMILY PROTEIN YJL055W"/>
    <property type="match status" value="1"/>
</dbReference>
<dbReference type="OrthoDB" id="9801098at2"/>
<keyword evidence="2" id="KW-0203">Cytokinin biosynthesis</keyword>